<evidence type="ECO:0000256" key="1">
    <source>
        <dbReference type="SAM" id="MobiDB-lite"/>
    </source>
</evidence>
<feature type="compositionally biased region" description="Polar residues" evidence="1">
    <location>
        <begin position="36"/>
        <end position="50"/>
    </location>
</feature>
<sequence length="92" mass="10477">MESHLRQCKFYEMQDMQMSDPEPSISQAQHPGVGPPTSSRTLTNHNSSKGAHQHPIFKYSPAPVLNKEKIKFHSLLLEFQAEANLLESFVNR</sequence>
<dbReference type="EMBL" id="OZ019900">
    <property type="protein sequence ID" value="CAK9233841.1"/>
    <property type="molecule type" value="Genomic_DNA"/>
</dbReference>
<evidence type="ECO:0000313" key="2">
    <source>
        <dbReference type="EMBL" id="CAK9233841.1"/>
    </source>
</evidence>
<keyword evidence="3" id="KW-1185">Reference proteome</keyword>
<gene>
    <name evidence="2" type="ORF">CSSPTR1EN2_LOCUS21754</name>
</gene>
<protein>
    <submittedName>
        <fullName evidence="2">Uncharacterized protein</fullName>
    </submittedName>
</protein>
<evidence type="ECO:0000313" key="3">
    <source>
        <dbReference type="Proteomes" id="UP001497512"/>
    </source>
</evidence>
<reference evidence="2" key="1">
    <citation type="submission" date="2024-02" db="EMBL/GenBank/DDBJ databases">
        <authorList>
            <consortium name="ELIXIR-Norway"/>
            <consortium name="Elixir Norway"/>
        </authorList>
    </citation>
    <scope>NUCLEOTIDE SEQUENCE</scope>
</reference>
<feature type="region of interest" description="Disordered" evidence="1">
    <location>
        <begin position="1"/>
        <end position="56"/>
    </location>
</feature>
<proteinExistence type="predicted"/>
<organism evidence="2 3">
    <name type="scientific">Sphagnum troendelagicum</name>
    <dbReference type="NCBI Taxonomy" id="128251"/>
    <lineage>
        <taxon>Eukaryota</taxon>
        <taxon>Viridiplantae</taxon>
        <taxon>Streptophyta</taxon>
        <taxon>Embryophyta</taxon>
        <taxon>Bryophyta</taxon>
        <taxon>Sphagnophytina</taxon>
        <taxon>Sphagnopsida</taxon>
        <taxon>Sphagnales</taxon>
        <taxon>Sphagnaceae</taxon>
        <taxon>Sphagnum</taxon>
    </lineage>
</organism>
<name>A0ABP0UZG5_9BRYO</name>
<dbReference type="Proteomes" id="UP001497512">
    <property type="component" value="Chromosome 8"/>
</dbReference>
<accession>A0ABP0UZG5</accession>